<feature type="compositionally biased region" description="Polar residues" evidence="2">
    <location>
        <begin position="12"/>
        <end position="30"/>
    </location>
</feature>
<organism evidence="3 4">
    <name type="scientific">Ewingella americana</name>
    <dbReference type="NCBI Taxonomy" id="41202"/>
    <lineage>
        <taxon>Bacteria</taxon>
        <taxon>Pseudomonadati</taxon>
        <taxon>Pseudomonadota</taxon>
        <taxon>Gammaproteobacteria</taxon>
        <taxon>Enterobacterales</taxon>
        <taxon>Yersiniaceae</taxon>
        <taxon>Ewingella</taxon>
    </lineage>
</organism>
<dbReference type="Proteomes" id="UP000254304">
    <property type="component" value="Unassembled WGS sequence"/>
</dbReference>
<sequence length="300" mass="31588">MNASANKGKGSESGNGVTHTETTLNAGNNLNIVSGRDTTLTGAQLTGDKVTMNAGRNLTLSSEQDSDNYDSKQQNVSGGVSGGLGSASASINLSRDKMHSTYDSVKEQTGIFAGKGGFDITVGEHTQLNGGVLGSTAEASNNRLDTGTLGFGNIENRAGYEVEHQSVGMSTGGNIGGQFVGNMASSLLVGVNGKGSDRSTTQSAVSDGSIVIRDESKQRQNVANLSRDVEHANQTLSPIFDKEKEQRRLREAQKIGEIGSQVSDIARTQGDIRATNAGKAELAEKRYYRTRERREARGLG</sequence>
<dbReference type="AlphaFoldDB" id="A0A377NCN3"/>
<dbReference type="GO" id="GO:0003824">
    <property type="term" value="F:catalytic activity"/>
    <property type="evidence" value="ECO:0007669"/>
    <property type="project" value="UniProtKB-ARBA"/>
</dbReference>
<reference evidence="3 4" key="1">
    <citation type="submission" date="2018-06" db="EMBL/GenBank/DDBJ databases">
        <authorList>
            <consortium name="Pathogen Informatics"/>
            <person name="Doyle S."/>
        </authorList>
    </citation>
    <scope>NUCLEOTIDE SEQUENCE [LARGE SCALE GENOMIC DNA]</scope>
    <source>
        <strain evidence="3 4">NCTC12157</strain>
    </source>
</reference>
<dbReference type="InterPro" id="IPR025157">
    <property type="entry name" value="Hemagglutinin_rpt"/>
</dbReference>
<evidence type="ECO:0000256" key="1">
    <source>
        <dbReference type="ARBA" id="ARBA00022656"/>
    </source>
</evidence>
<keyword evidence="1" id="KW-0800">Toxin</keyword>
<dbReference type="GO" id="GO:0090729">
    <property type="term" value="F:toxin activity"/>
    <property type="evidence" value="ECO:0007669"/>
    <property type="project" value="UniProtKB-KW"/>
</dbReference>
<dbReference type="EMBL" id="UGGO01000001">
    <property type="protein sequence ID" value="STQ43726.1"/>
    <property type="molecule type" value="Genomic_DNA"/>
</dbReference>
<feature type="region of interest" description="Disordered" evidence="2">
    <location>
        <begin position="60"/>
        <end position="83"/>
    </location>
</feature>
<dbReference type="Pfam" id="PF13332">
    <property type="entry name" value="Fil_haemagg_2"/>
    <property type="match status" value="1"/>
</dbReference>
<evidence type="ECO:0000313" key="4">
    <source>
        <dbReference type="Proteomes" id="UP000254304"/>
    </source>
</evidence>
<feature type="region of interest" description="Disordered" evidence="2">
    <location>
        <begin position="1"/>
        <end position="30"/>
    </location>
</feature>
<gene>
    <name evidence="3" type="ORF">NCTC12157_01425</name>
</gene>
<name>A0A377NCN3_9GAMM</name>
<evidence type="ECO:0000313" key="3">
    <source>
        <dbReference type="EMBL" id="STQ43726.1"/>
    </source>
</evidence>
<evidence type="ECO:0000256" key="2">
    <source>
        <dbReference type="SAM" id="MobiDB-lite"/>
    </source>
</evidence>
<proteinExistence type="predicted"/>
<protein>
    <recommendedName>
        <fullName evidence="5">Hemolysin</fullName>
    </recommendedName>
</protein>
<evidence type="ECO:0008006" key="5">
    <source>
        <dbReference type="Google" id="ProtNLM"/>
    </source>
</evidence>
<accession>A0A377NCN3</accession>